<evidence type="ECO:0000313" key="3">
    <source>
        <dbReference type="Proteomes" id="UP000707356"/>
    </source>
</evidence>
<evidence type="ECO:0000313" key="2">
    <source>
        <dbReference type="EMBL" id="MBW4464663.1"/>
    </source>
</evidence>
<protein>
    <submittedName>
        <fullName evidence="2">VWA domain-containing protein</fullName>
    </submittedName>
</protein>
<comment type="caution">
    <text evidence="2">The sequence shown here is derived from an EMBL/GenBank/DDBJ whole genome shotgun (WGS) entry which is preliminary data.</text>
</comment>
<reference evidence="2" key="2">
    <citation type="journal article" date="2022" name="Microbiol. Resour. Announc.">
        <title>Metagenome Sequencing to Explore Phylogenomics of Terrestrial Cyanobacteria.</title>
        <authorList>
            <person name="Ward R.D."/>
            <person name="Stajich J.E."/>
            <person name="Johansen J.R."/>
            <person name="Huntemann M."/>
            <person name="Clum A."/>
            <person name="Foster B."/>
            <person name="Foster B."/>
            <person name="Roux S."/>
            <person name="Palaniappan K."/>
            <person name="Varghese N."/>
            <person name="Mukherjee S."/>
            <person name="Reddy T.B.K."/>
            <person name="Daum C."/>
            <person name="Copeland A."/>
            <person name="Chen I.A."/>
            <person name="Ivanova N.N."/>
            <person name="Kyrpides N.C."/>
            <person name="Shapiro N."/>
            <person name="Eloe-Fadrosh E.A."/>
            <person name="Pietrasiak N."/>
        </authorList>
    </citation>
    <scope>NUCLEOTIDE SEQUENCE</scope>
    <source>
        <strain evidence="2">GSE-TBD4-15B</strain>
    </source>
</reference>
<organism evidence="2 3">
    <name type="scientific">Pegethrix bostrychoides GSE-TBD4-15B</name>
    <dbReference type="NCBI Taxonomy" id="2839662"/>
    <lineage>
        <taxon>Bacteria</taxon>
        <taxon>Bacillati</taxon>
        <taxon>Cyanobacteriota</taxon>
        <taxon>Cyanophyceae</taxon>
        <taxon>Oculatellales</taxon>
        <taxon>Oculatellaceae</taxon>
        <taxon>Pegethrix</taxon>
    </lineage>
</organism>
<dbReference type="InterPro" id="IPR011392">
    <property type="entry name" value="Tellurite-R_TerY"/>
</dbReference>
<dbReference type="EMBL" id="JAHHHV010000018">
    <property type="protein sequence ID" value="MBW4464663.1"/>
    <property type="molecule type" value="Genomic_DNA"/>
</dbReference>
<accession>A0A951P7Y0</accession>
<evidence type="ECO:0000259" key="1">
    <source>
        <dbReference type="PROSITE" id="PS50234"/>
    </source>
</evidence>
<proteinExistence type="predicted"/>
<dbReference type="PIRSF" id="PIRSF020634">
    <property type="entry name" value="TerY_vWA"/>
    <property type="match status" value="1"/>
</dbReference>
<dbReference type="PROSITE" id="PS50234">
    <property type="entry name" value="VWFA"/>
    <property type="match status" value="1"/>
</dbReference>
<dbReference type="SUPFAM" id="SSF53300">
    <property type="entry name" value="vWA-like"/>
    <property type="match status" value="1"/>
</dbReference>
<dbReference type="AlphaFoldDB" id="A0A951P7Y0"/>
<dbReference type="InterPro" id="IPR036465">
    <property type="entry name" value="vWFA_dom_sf"/>
</dbReference>
<dbReference type="InterPro" id="IPR002035">
    <property type="entry name" value="VWF_A"/>
</dbReference>
<dbReference type="SMART" id="SM00327">
    <property type="entry name" value="VWA"/>
    <property type="match status" value="1"/>
</dbReference>
<dbReference type="Gene3D" id="3.40.50.410">
    <property type="entry name" value="von Willebrand factor, type A domain"/>
    <property type="match status" value="1"/>
</dbReference>
<reference evidence="2" key="1">
    <citation type="submission" date="2021-05" db="EMBL/GenBank/DDBJ databases">
        <authorList>
            <person name="Pietrasiak N."/>
            <person name="Ward R."/>
            <person name="Stajich J.E."/>
            <person name="Kurbessoian T."/>
        </authorList>
    </citation>
    <scope>NUCLEOTIDE SEQUENCE</scope>
    <source>
        <strain evidence="2">GSE-TBD4-15B</strain>
    </source>
</reference>
<name>A0A951P7Y0_9CYAN</name>
<gene>
    <name evidence="2" type="ORF">KME07_04390</name>
</gene>
<sequence>MMSGEALAAQMEFADNPEPRCPVVLLLDTSSSMHGALINELNNGVSAFRQGIASDGLASKRVELAIVEFNSRVNVLQDFATVETLEPPTLIAGGGTYMASGINKALDMLETRKKLYRASGIDFYRPWIFLITDGAPGDPASVWSEACERVRSSEARKKVAFFAVGVESANLKKLSELSTRMPLKLKGQCFEELFEWLSASLSSVSQSNVGDDVPLSAVNGWAVV</sequence>
<feature type="domain" description="VWFA" evidence="1">
    <location>
        <begin position="22"/>
        <end position="213"/>
    </location>
</feature>
<dbReference type="Proteomes" id="UP000707356">
    <property type="component" value="Unassembled WGS sequence"/>
</dbReference>
<dbReference type="Pfam" id="PF00092">
    <property type="entry name" value="VWA"/>
    <property type="match status" value="1"/>
</dbReference>